<name>K9WPJ8_9CYAN</name>
<evidence type="ECO:0000259" key="8">
    <source>
        <dbReference type="Pfam" id="PF09335"/>
    </source>
</evidence>
<sequence>MSFEFLSLETIQEIARHYGYWAVFFGIALESLGIPIPGETITIVGGFLAGSGELDYWLVLGTASSGAVVGSSAGYWIGKLGGWALLGRAGRLFRISEAQLMEVKREFGENAGRAVFFGRFVAFLRILASPMAGIVEMPFPQFMLFNIAGATVWASVMVTLSFFLGRIVPLEQLISWVAKFAIIALILVVAWFVVPGWLESRKLKQSSVSEQPPAPGE</sequence>
<evidence type="ECO:0000313" key="9">
    <source>
        <dbReference type="EMBL" id="AFZ21472.1"/>
    </source>
</evidence>
<dbReference type="HOGENOM" id="CLU_044208_4_2_3"/>
<comment type="similarity">
    <text evidence="2">Belongs to the DedA family.</text>
</comment>
<keyword evidence="4 7" id="KW-0812">Transmembrane</keyword>
<dbReference type="RefSeq" id="WP_015185601.1">
    <property type="nucleotide sequence ID" value="NC_019738.1"/>
</dbReference>
<dbReference type="InterPro" id="IPR051311">
    <property type="entry name" value="DedA_domain"/>
</dbReference>
<evidence type="ECO:0000256" key="3">
    <source>
        <dbReference type="ARBA" id="ARBA00022475"/>
    </source>
</evidence>
<organism evidence="9 10">
    <name type="scientific">Allocoleopsis franciscana PCC 7113</name>
    <dbReference type="NCBI Taxonomy" id="1173027"/>
    <lineage>
        <taxon>Bacteria</taxon>
        <taxon>Bacillati</taxon>
        <taxon>Cyanobacteriota</taxon>
        <taxon>Cyanophyceae</taxon>
        <taxon>Coleofasciculales</taxon>
        <taxon>Coleofasciculaceae</taxon>
        <taxon>Allocoleopsis</taxon>
        <taxon>Allocoleopsis franciscana</taxon>
    </lineage>
</organism>
<evidence type="ECO:0000256" key="1">
    <source>
        <dbReference type="ARBA" id="ARBA00004651"/>
    </source>
</evidence>
<feature type="transmembrane region" description="Helical" evidence="7">
    <location>
        <begin position="114"/>
        <end position="135"/>
    </location>
</feature>
<evidence type="ECO:0000313" key="10">
    <source>
        <dbReference type="Proteomes" id="UP000010471"/>
    </source>
</evidence>
<evidence type="ECO:0000256" key="4">
    <source>
        <dbReference type="ARBA" id="ARBA00022692"/>
    </source>
</evidence>
<dbReference type="InterPro" id="IPR032816">
    <property type="entry name" value="VTT_dom"/>
</dbReference>
<keyword evidence="5 7" id="KW-1133">Transmembrane helix</keyword>
<dbReference type="OrthoDB" id="9813426at2"/>
<feature type="transmembrane region" description="Helical" evidence="7">
    <location>
        <begin position="18"/>
        <end position="36"/>
    </location>
</feature>
<dbReference type="PANTHER" id="PTHR42709:SF6">
    <property type="entry name" value="UNDECAPRENYL PHOSPHATE TRANSPORTER A"/>
    <property type="match status" value="1"/>
</dbReference>
<dbReference type="Pfam" id="PF09335">
    <property type="entry name" value="VTT_dom"/>
    <property type="match status" value="1"/>
</dbReference>
<feature type="transmembrane region" description="Helical" evidence="7">
    <location>
        <begin position="141"/>
        <end position="164"/>
    </location>
</feature>
<dbReference type="EMBL" id="CP003630">
    <property type="protein sequence ID" value="AFZ21472.1"/>
    <property type="molecule type" value="Genomic_DNA"/>
</dbReference>
<dbReference type="eggNOG" id="COG0586">
    <property type="taxonomic scope" value="Bacteria"/>
</dbReference>
<proteinExistence type="inferred from homology"/>
<feature type="domain" description="VTT" evidence="8">
    <location>
        <begin position="36"/>
        <end position="160"/>
    </location>
</feature>
<reference evidence="9 10" key="1">
    <citation type="submission" date="2012-06" db="EMBL/GenBank/DDBJ databases">
        <title>Finished chromosome of genome of Microcoleus sp. PCC 7113.</title>
        <authorList>
            <consortium name="US DOE Joint Genome Institute"/>
            <person name="Gugger M."/>
            <person name="Coursin T."/>
            <person name="Rippka R."/>
            <person name="Tandeau De Marsac N."/>
            <person name="Huntemann M."/>
            <person name="Wei C.-L."/>
            <person name="Han J."/>
            <person name="Detter J.C."/>
            <person name="Han C."/>
            <person name="Tapia R."/>
            <person name="Chen A."/>
            <person name="Kyrpides N."/>
            <person name="Mavromatis K."/>
            <person name="Markowitz V."/>
            <person name="Szeto E."/>
            <person name="Ivanova N."/>
            <person name="Pagani I."/>
            <person name="Pati A."/>
            <person name="Goodwin L."/>
            <person name="Nordberg H.P."/>
            <person name="Cantor M.N."/>
            <person name="Hua S.X."/>
            <person name="Woyke T."/>
            <person name="Kerfeld C.A."/>
        </authorList>
    </citation>
    <scope>NUCLEOTIDE SEQUENCE [LARGE SCALE GENOMIC DNA]</scope>
    <source>
        <strain evidence="9 10">PCC 7113</strain>
    </source>
</reference>
<accession>K9WPJ8</accession>
<keyword evidence="6 7" id="KW-0472">Membrane</keyword>
<feature type="transmembrane region" description="Helical" evidence="7">
    <location>
        <begin position="176"/>
        <end position="198"/>
    </location>
</feature>
<evidence type="ECO:0000256" key="6">
    <source>
        <dbReference type="ARBA" id="ARBA00023136"/>
    </source>
</evidence>
<protein>
    <submittedName>
        <fullName evidence="9">Putative membrane-associated protein</fullName>
    </submittedName>
</protein>
<evidence type="ECO:0000256" key="5">
    <source>
        <dbReference type="ARBA" id="ARBA00022989"/>
    </source>
</evidence>
<feature type="transmembrane region" description="Helical" evidence="7">
    <location>
        <begin position="56"/>
        <end position="78"/>
    </location>
</feature>
<gene>
    <name evidence="9" type="ORF">Mic7113_5859</name>
</gene>
<dbReference type="Proteomes" id="UP000010471">
    <property type="component" value="Chromosome"/>
</dbReference>
<keyword evidence="3" id="KW-1003">Cell membrane</keyword>
<dbReference type="GO" id="GO:0005886">
    <property type="term" value="C:plasma membrane"/>
    <property type="evidence" value="ECO:0007669"/>
    <property type="project" value="UniProtKB-SubCell"/>
</dbReference>
<dbReference type="AlphaFoldDB" id="K9WPJ8"/>
<keyword evidence="10" id="KW-1185">Reference proteome</keyword>
<evidence type="ECO:0000256" key="2">
    <source>
        <dbReference type="ARBA" id="ARBA00010792"/>
    </source>
</evidence>
<dbReference type="PATRIC" id="fig|1173027.3.peg.6492"/>
<dbReference type="PANTHER" id="PTHR42709">
    <property type="entry name" value="ALKALINE PHOSPHATASE LIKE PROTEIN"/>
    <property type="match status" value="1"/>
</dbReference>
<evidence type="ECO:0000256" key="7">
    <source>
        <dbReference type="SAM" id="Phobius"/>
    </source>
</evidence>
<dbReference type="KEGG" id="mic:Mic7113_5859"/>
<comment type="subcellular location">
    <subcellularLocation>
        <location evidence="1">Cell membrane</location>
        <topology evidence="1">Multi-pass membrane protein</topology>
    </subcellularLocation>
</comment>